<proteinExistence type="predicted"/>
<dbReference type="AlphaFoldDB" id="A0AAV2R009"/>
<keyword evidence="3" id="KW-1185">Reference proteome</keyword>
<protein>
    <submittedName>
        <fullName evidence="2">Uncharacterized protein</fullName>
    </submittedName>
</protein>
<evidence type="ECO:0000256" key="1">
    <source>
        <dbReference type="SAM" id="MobiDB-lite"/>
    </source>
</evidence>
<sequence>MVCRAHVLVSLDGNSQTKEILKRSNLDVPNLFGNIPDSHFRKLELEASGDYSRTNYRLRPKSKGGFASNSTSTNTGFKRGPGASTSVPPDKRIKSNLSQFLGQSSNKQQFFSGGLRTQPCQLQQRQSLQEREPQRETKVHSCYLTQFRTFWAKTT</sequence>
<reference evidence="2 3" key="1">
    <citation type="submission" date="2024-05" db="EMBL/GenBank/DDBJ databases">
        <authorList>
            <person name="Wallberg A."/>
        </authorList>
    </citation>
    <scope>NUCLEOTIDE SEQUENCE [LARGE SCALE GENOMIC DNA]</scope>
</reference>
<feature type="region of interest" description="Disordered" evidence="1">
    <location>
        <begin position="57"/>
        <end position="92"/>
    </location>
</feature>
<accession>A0AAV2R009</accession>
<organism evidence="2 3">
    <name type="scientific">Meganyctiphanes norvegica</name>
    <name type="common">Northern krill</name>
    <name type="synonym">Thysanopoda norvegica</name>
    <dbReference type="NCBI Taxonomy" id="48144"/>
    <lineage>
        <taxon>Eukaryota</taxon>
        <taxon>Metazoa</taxon>
        <taxon>Ecdysozoa</taxon>
        <taxon>Arthropoda</taxon>
        <taxon>Crustacea</taxon>
        <taxon>Multicrustacea</taxon>
        <taxon>Malacostraca</taxon>
        <taxon>Eumalacostraca</taxon>
        <taxon>Eucarida</taxon>
        <taxon>Euphausiacea</taxon>
        <taxon>Euphausiidae</taxon>
        <taxon>Meganyctiphanes</taxon>
    </lineage>
</organism>
<evidence type="ECO:0000313" key="3">
    <source>
        <dbReference type="Proteomes" id="UP001497623"/>
    </source>
</evidence>
<evidence type="ECO:0000313" key="2">
    <source>
        <dbReference type="EMBL" id="CAL4105850.1"/>
    </source>
</evidence>
<dbReference type="Proteomes" id="UP001497623">
    <property type="component" value="Unassembled WGS sequence"/>
</dbReference>
<dbReference type="EMBL" id="CAXKWB010012885">
    <property type="protein sequence ID" value="CAL4105850.1"/>
    <property type="molecule type" value="Genomic_DNA"/>
</dbReference>
<feature type="compositionally biased region" description="Polar residues" evidence="1">
    <location>
        <begin position="67"/>
        <end position="76"/>
    </location>
</feature>
<gene>
    <name evidence="2" type="ORF">MNOR_LOCUS18194</name>
</gene>
<name>A0AAV2R009_MEGNR</name>
<comment type="caution">
    <text evidence="2">The sequence shown here is derived from an EMBL/GenBank/DDBJ whole genome shotgun (WGS) entry which is preliminary data.</text>
</comment>